<gene>
    <name evidence="1" type="ORF">SAMN05444405_102121</name>
</gene>
<evidence type="ECO:0000313" key="2">
    <source>
        <dbReference type="Proteomes" id="UP000184509"/>
    </source>
</evidence>
<proteinExistence type="predicted"/>
<evidence type="ECO:0000313" key="1">
    <source>
        <dbReference type="EMBL" id="SHE57655.1"/>
    </source>
</evidence>
<evidence type="ECO:0008006" key="3">
    <source>
        <dbReference type="Google" id="ProtNLM"/>
    </source>
</evidence>
<dbReference type="EMBL" id="FQTV01000002">
    <property type="protein sequence ID" value="SHE57655.1"/>
    <property type="molecule type" value="Genomic_DNA"/>
</dbReference>
<accession>A0A1M4ULW9</accession>
<dbReference type="AlphaFoldDB" id="A0A1M4ULW9"/>
<organism evidence="1 2">
    <name type="scientific">Bacteroides luti</name>
    <dbReference type="NCBI Taxonomy" id="1297750"/>
    <lineage>
        <taxon>Bacteria</taxon>
        <taxon>Pseudomonadati</taxon>
        <taxon>Bacteroidota</taxon>
        <taxon>Bacteroidia</taxon>
        <taxon>Bacteroidales</taxon>
        <taxon>Bacteroidaceae</taxon>
        <taxon>Bacteroides</taxon>
    </lineage>
</organism>
<dbReference type="STRING" id="1297750.SAMN05444405_102121"/>
<name>A0A1M4ULW9_9BACE</name>
<dbReference type="Proteomes" id="UP000184509">
    <property type="component" value="Unassembled WGS sequence"/>
</dbReference>
<keyword evidence="2" id="KW-1185">Reference proteome</keyword>
<protein>
    <recommendedName>
        <fullName evidence="3">Type III restriction enzyme</fullName>
    </recommendedName>
</protein>
<reference evidence="1 2" key="1">
    <citation type="submission" date="2016-11" db="EMBL/GenBank/DDBJ databases">
        <authorList>
            <person name="Jaros S."/>
            <person name="Januszkiewicz K."/>
            <person name="Wedrychowicz H."/>
        </authorList>
    </citation>
    <scope>NUCLEOTIDE SEQUENCE [LARGE SCALE GENOMIC DNA]</scope>
    <source>
        <strain evidence="1 2">DSM 26991</strain>
    </source>
</reference>
<sequence length="114" mass="13260">MDGFEQRVIALIANLDNVKFWHRNLERGKGFYINGFINHYPDFIVVLNTGHILLIETKGDHLDGSDSEKKILLGQTWANKAGDKYRYYMVFDQKHVDNAYTLPDLLNQIKQFSV</sequence>